<dbReference type="Proteomes" id="UP000439314">
    <property type="component" value="Unassembled WGS sequence"/>
</dbReference>
<keyword evidence="5" id="KW-1185">Reference proteome</keyword>
<dbReference type="EMBL" id="WJPN01000001">
    <property type="protein sequence ID" value="MRG98857.1"/>
    <property type="molecule type" value="Genomic_DNA"/>
</dbReference>
<evidence type="ECO:0000313" key="3">
    <source>
        <dbReference type="EMBL" id="MRG98857.1"/>
    </source>
</evidence>
<evidence type="ECO:0000313" key="6">
    <source>
        <dbReference type="Proteomes" id="UP000439314"/>
    </source>
</evidence>
<dbReference type="EMBL" id="WJPM01000001">
    <property type="protein sequence ID" value="MRH73352.1"/>
    <property type="molecule type" value="Genomic_DNA"/>
</dbReference>
<evidence type="ECO:0000256" key="2">
    <source>
        <dbReference type="SAM" id="SignalP"/>
    </source>
</evidence>
<gene>
    <name evidence="3" type="ORF">GIY21_00960</name>
    <name evidence="4" type="ORF">GIY22_01810</name>
</gene>
<evidence type="ECO:0008006" key="7">
    <source>
        <dbReference type="Google" id="ProtNLM"/>
    </source>
</evidence>
<accession>A0A6N7Q552</accession>
<feature type="compositionally biased region" description="Basic and acidic residues" evidence="1">
    <location>
        <begin position="67"/>
        <end position="76"/>
    </location>
</feature>
<evidence type="ECO:0000313" key="5">
    <source>
        <dbReference type="Proteomes" id="UP000437931"/>
    </source>
</evidence>
<dbReference type="AlphaFoldDB" id="A0A6N7Q552"/>
<feature type="region of interest" description="Disordered" evidence="1">
    <location>
        <begin position="35"/>
        <end position="78"/>
    </location>
</feature>
<feature type="compositionally biased region" description="Basic and acidic residues" evidence="1">
    <location>
        <begin position="37"/>
        <end position="46"/>
    </location>
</feature>
<dbReference type="RefSeq" id="WP_338420076.1">
    <property type="nucleotide sequence ID" value="NZ_WJPM01000001.1"/>
</dbReference>
<organism evidence="3 6">
    <name type="scientific">Xanthomonas sontii</name>
    <dbReference type="NCBI Taxonomy" id="2650745"/>
    <lineage>
        <taxon>Bacteria</taxon>
        <taxon>Pseudomonadati</taxon>
        <taxon>Pseudomonadota</taxon>
        <taxon>Gammaproteobacteria</taxon>
        <taxon>Lysobacterales</taxon>
        <taxon>Lysobacteraceae</taxon>
        <taxon>Xanthomonas</taxon>
    </lineage>
</organism>
<comment type="caution">
    <text evidence="3">The sequence shown here is derived from an EMBL/GenBank/DDBJ whole genome shotgun (WGS) entry which is preliminary data.</text>
</comment>
<reference evidence="5 6" key="1">
    <citation type="submission" date="2019-11" db="EMBL/GenBank/DDBJ databases">
        <title>First report of rice panicle blight caused by Xanthomonas sp. in Iran.</title>
        <authorList>
            <person name="Mirghasempour S.A."/>
            <person name="Huang S."/>
            <person name="Brady C.L."/>
            <person name="Studholme D.J."/>
        </authorList>
    </citation>
    <scope>NUCLEOTIDE SEQUENCE [LARGE SCALE GENOMIC DNA]</scope>
    <source>
        <strain evidence="3 6">ASD011</strain>
        <strain evidence="5">SAM114</strain>
    </source>
</reference>
<feature type="chain" id="PRO_5026923026" description="Lysozyme" evidence="2">
    <location>
        <begin position="21"/>
        <end position="164"/>
    </location>
</feature>
<dbReference type="Proteomes" id="UP000437931">
    <property type="component" value="Unassembled WGS sequence"/>
</dbReference>
<name>A0A6N7Q552_9XANT</name>
<evidence type="ECO:0000313" key="4">
    <source>
        <dbReference type="EMBL" id="MRH73352.1"/>
    </source>
</evidence>
<feature type="signal peptide" evidence="2">
    <location>
        <begin position="1"/>
        <end position="20"/>
    </location>
</feature>
<protein>
    <recommendedName>
        <fullName evidence="7">Lysozyme</fullName>
    </recommendedName>
</protein>
<sequence length="164" mass="17172">MNRILLVLAAVLLWSAAMFGAGWAWRGDRAQGATATRDADDARDEAGAQADARQVEHTQGQAMADIGAKHEEDRSAAEAVPAAVVADLRTGNLQLRDDLATCQTQRLSDAAAGAAQRDAPAQLREEVAGDLVRLARDADDQVRAAQAVIQADREASASAGKSGQ</sequence>
<proteinExistence type="predicted"/>
<evidence type="ECO:0000256" key="1">
    <source>
        <dbReference type="SAM" id="MobiDB-lite"/>
    </source>
</evidence>
<reference evidence="4" key="2">
    <citation type="journal article" date="2020" name="Plant Dis.">
        <title>A Grain Rot of Rice in Iran Caused by a Xanthomonas Strain Closely Related to X. sacchari.</title>
        <authorList>
            <person name="Mirghasempour S.A."/>
            <person name="Huang S."/>
            <person name="Studholme D.J."/>
            <person name="Brady C.L."/>
        </authorList>
    </citation>
    <scope>NUCLEOTIDE SEQUENCE</scope>
    <source>
        <strain evidence="4">SAM114</strain>
    </source>
</reference>
<keyword evidence="2" id="KW-0732">Signal</keyword>